<dbReference type="Pfam" id="PF01554">
    <property type="entry name" value="MatE"/>
    <property type="match status" value="1"/>
</dbReference>
<evidence type="ECO:0000256" key="3">
    <source>
        <dbReference type="ARBA" id="ARBA00022692"/>
    </source>
</evidence>
<dbReference type="InterPro" id="IPR002528">
    <property type="entry name" value="MATE_fam"/>
</dbReference>
<feature type="transmembrane region" description="Helical" evidence="6">
    <location>
        <begin position="424"/>
        <end position="441"/>
    </location>
</feature>
<proteinExistence type="predicted"/>
<evidence type="ECO:0000256" key="5">
    <source>
        <dbReference type="ARBA" id="ARBA00023136"/>
    </source>
</evidence>
<feature type="transmembrane region" description="Helical" evidence="6">
    <location>
        <begin position="248"/>
        <end position="267"/>
    </location>
</feature>
<feature type="transmembrane region" description="Helical" evidence="6">
    <location>
        <begin position="218"/>
        <end position="236"/>
    </location>
</feature>
<dbReference type="RefSeq" id="WP_378255384.1">
    <property type="nucleotide sequence ID" value="NZ_JBHSJV010000001.1"/>
</dbReference>
<keyword evidence="2" id="KW-1003">Cell membrane</keyword>
<keyword evidence="5 6" id="KW-0472">Membrane</keyword>
<evidence type="ECO:0000256" key="2">
    <source>
        <dbReference type="ARBA" id="ARBA00022475"/>
    </source>
</evidence>
<feature type="transmembrane region" description="Helical" evidence="6">
    <location>
        <begin position="447"/>
        <end position="468"/>
    </location>
</feature>
<dbReference type="EMBL" id="JBHULX010000039">
    <property type="protein sequence ID" value="MFD2593165.1"/>
    <property type="molecule type" value="Genomic_DNA"/>
</dbReference>
<evidence type="ECO:0000256" key="4">
    <source>
        <dbReference type="ARBA" id="ARBA00022989"/>
    </source>
</evidence>
<feature type="transmembrane region" description="Helical" evidence="6">
    <location>
        <begin position="120"/>
        <end position="140"/>
    </location>
</feature>
<feature type="transmembrane region" description="Helical" evidence="6">
    <location>
        <begin position="80"/>
        <end position="100"/>
    </location>
</feature>
<organism evidence="7 8">
    <name type="scientific">Aquimarina hainanensis</name>
    <dbReference type="NCBI Taxonomy" id="1578017"/>
    <lineage>
        <taxon>Bacteria</taxon>
        <taxon>Pseudomonadati</taxon>
        <taxon>Bacteroidota</taxon>
        <taxon>Flavobacteriia</taxon>
        <taxon>Flavobacteriales</taxon>
        <taxon>Flavobacteriaceae</taxon>
        <taxon>Aquimarina</taxon>
    </lineage>
</organism>
<feature type="transmembrane region" description="Helical" evidence="6">
    <location>
        <begin position="393"/>
        <end position="412"/>
    </location>
</feature>
<evidence type="ECO:0000256" key="6">
    <source>
        <dbReference type="SAM" id="Phobius"/>
    </source>
</evidence>
<feature type="transmembrane region" description="Helical" evidence="6">
    <location>
        <begin position="361"/>
        <end position="387"/>
    </location>
</feature>
<comment type="caution">
    <text evidence="7">The sequence shown here is derived from an EMBL/GenBank/DDBJ whole genome shotgun (WGS) entry which is preliminary data.</text>
</comment>
<dbReference type="PANTHER" id="PTHR30250">
    <property type="entry name" value="PST FAMILY PREDICTED COLANIC ACID TRANSPORTER"/>
    <property type="match status" value="1"/>
</dbReference>
<reference evidence="8" key="1">
    <citation type="journal article" date="2019" name="Int. J. Syst. Evol. Microbiol.">
        <title>The Global Catalogue of Microorganisms (GCM) 10K type strain sequencing project: providing services to taxonomists for standard genome sequencing and annotation.</title>
        <authorList>
            <consortium name="The Broad Institute Genomics Platform"/>
            <consortium name="The Broad Institute Genome Sequencing Center for Infectious Disease"/>
            <person name="Wu L."/>
            <person name="Ma J."/>
        </authorList>
    </citation>
    <scope>NUCLEOTIDE SEQUENCE [LARGE SCALE GENOMIC DNA]</scope>
    <source>
        <strain evidence="8">KCTC 42423</strain>
    </source>
</reference>
<dbReference type="Proteomes" id="UP001597459">
    <property type="component" value="Unassembled WGS sequence"/>
</dbReference>
<feature type="transmembrane region" description="Helical" evidence="6">
    <location>
        <begin position="303"/>
        <end position="325"/>
    </location>
</feature>
<protein>
    <submittedName>
        <fullName evidence="7">Polysaccharide biosynthesis C-terminal domain-containing protein</fullName>
    </submittedName>
</protein>
<comment type="subcellular location">
    <subcellularLocation>
        <location evidence="1">Cell membrane</location>
        <topology evidence="1">Multi-pass membrane protein</topology>
    </subcellularLocation>
</comment>
<feature type="transmembrane region" description="Helical" evidence="6">
    <location>
        <begin position="38"/>
        <end position="59"/>
    </location>
</feature>
<accession>A0ABW5NC35</accession>
<evidence type="ECO:0000313" key="8">
    <source>
        <dbReference type="Proteomes" id="UP001597459"/>
    </source>
</evidence>
<keyword evidence="8" id="KW-1185">Reference proteome</keyword>
<sequence>MGVVIKQSIRNIITTCVGFGLGAVNTLFLMTWFLEQEYYGLISYVISAANLVWPFLIFGAHNTLVKFFSAYTDSSEQHRLLSWLLLIPLFLSVVLAGMGILLYQQLLVFFDGENAIVKPYVWTIFVLAFAITYFEVFYAWTKVKLQSAFGNFLKEIFTRFGIAVLLILVAVKIIEVQAFVYWLMAVYILRLFIMMGYALSLHRTFRFRWTLPSNYSSVFKYSGLIVLAGSVASFLIDLDKVMIERFMPIGNLANYTICAYIASVIIMPSRAMHQITYPLTAKLINEKQYDALRTLYRKSALNLFVISGLFFVLILCNVHQLFELISDKYQLHIWVILFIGLTKLYDNFLGNNNAVLYNSDYYRIVLIIGIGMALLAFVLNALCIPFFGIKGAALATFIAVFVYNTMKLWIVYQKFGMHPFSKRIVGGGILILTATAAFYFWEFSFSPIVNIVLKSILIGISYVGAVLLTKLSPDITDIIRKIPRGA</sequence>
<evidence type="ECO:0000256" key="1">
    <source>
        <dbReference type="ARBA" id="ARBA00004651"/>
    </source>
</evidence>
<feature type="transmembrane region" description="Helical" evidence="6">
    <location>
        <begin position="12"/>
        <end position="32"/>
    </location>
</feature>
<evidence type="ECO:0000313" key="7">
    <source>
        <dbReference type="EMBL" id="MFD2593165.1"/>
    </source>
</evidence>
<keyword evidence="3 6" id="KW-0812">Transmembrane</keyword>
<dbReference type="PANTHER" id="PTHR30250:SF11">
    <property type="entry name" value="O-ANTIGEN TRANSPORTER-RELATED"/>
    <property type="match status" value="1"/>
</dbReference>
<feature type="transmembrane region" description="Helical" evidence="6">
    <location>
        <begin position="179"/>
        <end position="198"/>
    </location>
</feature>
<dbReference type="InterPro" id="IPR050833">
    <property type="entry name" value="Poly_Biosynth_Transport"/>
</dbReference>
<keyword evidence="4 6" id="KW-1133">Transmembrane helix</keyword>
<gene>
    <name evidence="7" type="ORF">ACFSTE_20165</name>
</gene>
<feature type="transmembrane region" description="Helical" evidence="6">
    <location>
        <begin position="331"/>
        <end position="349"/>
    </location>
</feature>
<feature type="transmembrane region" description="Helical" evidence="6">
    <location>
        <begin position="152"/>
        <end position="173"/>
    </location>
</feature>
<name>A0ABW5NC35_9FLAO</name>